<feature type="chain" id="PRO_5005792329" description="Oxygen tolerance" evidence="1">
    <location>
        <begin position="20"/>
        <end position="358"/>
    </location>
</feature>
<dbReference type="AlphaFoldDB" id="A0A0M4DJ75"/>
<gene>
    <name evidence="2" type="ORF">DSOUD_2345</name>
</gene>
<evidence type="ECO:0000256" key="1">
    <source>
        <dbReference type="SAM" id="SignalP"/>
    </source>
</evidence>
<keyword evidence="1" id="KW-0732">Signal</keyword>
<feature type="signal peptide" evidence="1">
    <location>
        <begin position="1"/>
        <end position="19"/>
    </location>
</feature>
<dbReference type="EMBL" id="CP010802">
    <property type="protein sequence ID" value="ALC17107.1"/>
    <property type="molecule type" value="Genomic_DNA"/>
</dbReference>
<reference evidence="2 3" key="1">
    <citation type="submission" date="2015-07" db="EMBL/GenBank/DDBJ databases">
        <title>Isolation and Genomic Characterization of a Novel Halophilic Metal-Reducing Deltaproteobacterium from the Deep Subsurface.</title>
        <authorList>
            <person name="Badalamenti J.P."/>
            <person name="Summers Z.M."/>
            <person name="Gralnick J.A."/>
            <person name="Bond D.R."/>
        </authorList>
    </citation>
    <scope>NUCLEOTIDE SEQUENCE [LARGE SCALE GENOMIC DNA]</scope>
    <source>
        <strain evidence="2 3">WTL</strain>
    </source>
</reference>
<evidence type="ECO:0000313" key="2">
    <source>
        <dbReference type="EMBL" id="ALC17107.1"/>
    </source>
</evidence>
<dbReference type="OrthoDB" id="5406030at2"/>
<dbReference type="RefSeq" id="WP_157671852.1">
    <property type="nucleotide sequence ID" value="NZ_CP010802.1"/>
</dbReference>
<protein>
    <recommendedName>
        <fullName evidence="4">Oxygen tolerance</fullName>
    </recommendedName>
</protein>
<dbReference type="Proteomes" id="UP000057158">
    <property type="component" value="Chromosome"/>
</dbReference>
<sequence length="358" mass="39692">MTLLFSLLVLLLLPSPGSAAPLPLLEARLLVSNSAPYLGEEVILTLEVRRQGALRERPSLAWPLLDDFLQEELPPLLPRRETTAEGEILVESGRTLLRPLKTGTLRLSGGGVSLGEDFIAAPPLRLRVRPLPEEGRPSDFSGAVGRYTLTLRGEGTGTREVRLEIGGTGVLSNVPAPRAAPGRGERLVFLGDDLSFTEETALRTLRYLYLPGEGEKGSLAFTLATFDPQEESYRLLSASLNPPPGRWGAWALRILLPLAGVSALALWGRQQRRNADLDYLLARLLGRAPRGLSRREIAATLMQSGVRTETWTALERLWEEEDLCRFGPVPRRGQNLRARRRRLALRLWNDVDKSRRIP</sequence>
<keyword evidence="3" id="KW-1185">Reference proteome</keyword>
<proteinExistence type="predicted"/>
<accession>A0A0M4DJ75</accession>
<dbReference type="PATRIC" id="fig|1603606.3.peg.2538"/>
<dbReference type="STRING" id="1603606.DSOUD_2345"/>
<evidence type="ECO:0008006" key="4">
    <source>
        <dbReference type="Google" id="ProtNLM"/>
    </source>
</evidence>
<organism evidence="2 3">
    <name type="scientific">Desulfuromonas soudanensis</name>
    <dbReference type="NCBI Taxonomy" id="1603606"/>
    <lineage>
        <taxon>Bacteria</taxon>
        <taxon>Pseudomonadati</taxon>
        <taxon>Thermodesulfobacteriota</taxon>
        <taxon>Desulfuromonadia</taxon>
        <taxon>Desulfuromonadales</taxon>
        <taxon>Desulfuromonadaceae</taxon>
        <taxon>Desulfuromonas</taxon>
    </lineage>
</organism>
<evidence type="ECO:0000313" key="3">
    <source>
        <dbReference type="Proteomes" id="UP000057158"/>
    </source>
</evidence>
<name>A0A0M4DJ75_9BACT</name>
<dbReference type="KEGG" id="des:DSOUD_2345"/>